<dbReference type="InterPro" id="IPR000742">
    <property type="entry name" value="EGF"/>
</dbReference>
<feature type="domain" description="EGF-like" evidence="3">
    <location>
        <begin position="9"/>
        <end position="41"/>
    </location>
</feature>
<keyword evidence="2" id="KW-0812">Transmembrane</keyword>
<protein>
    <recommendedName>
        <fullName evidence="3">EGF-like domain-containing protein</fullName>
    </recommendedName>
</protein>
<dbReference type="HOGENOM" id="CLU_1549273_0_0_1"/>
<dbReference type="PANTHER" id="PTHR24047:SF32">
    <property type="entry name" value="FI01909P-RELATED"/>
    <property type="match status" value="1"/>
</dbReference>
<reference evidence="4 5" key="1">
    <citation type="journal article" date="2007" name="Nature">
        <title>Evolution of genes and genomes on the Drosophila phylogeny.</title>
        <authorList>
            <consortium name="Drosophila 12 Genomes Consortium"/>
            <person name="Clark A.G."/>
            <person name="Eisen M.B."/>
            <person name="Smith D.R."/>
            <person name="Bergman C.M."/>
            <person name="Oliver B."/>
            <person name="Markow T.A."/>
            <person name="Kaufman T.C."/>
            <person name="Kellis M."/>
            <person name="Gelbart W."/>
            <person name="Iyer V.N."/>
            <person name="Pollard D.A."/>
            <person name="Sackton T.B."/>
            <person name="Larracuente A.M."/>
            <person name="Singh N.D."/>
            <person name="Abad J.P."/>
            <person name="Abt D.N."/>
            <person name="Adryan B."/>
            <person name="Aguade M."/>
            <person name="Akashi H."/>
            <person name="Anderson W.W."/>
            <person name="Aquadro C.F."/>
            <person name="Ardell D.H."/>
            <person name="Arguello R."/>
            <person name="Artieri C.G."/>
            <person name="Barbash D.A."/>
            <person name="Barker D."/>
            <person name="Barsanti P."/>
            <person name="Batterham P."/>
            <person name="Batzoglou S."/>
            <person name="Begun D."/>
            <person name="Bhutkar A."/>
            <person name="Blanco E."/>
            <person name="Bosak S.A."/>
            <person name="Bradley R.K."/>
            <person name="Brand A.D."/>
            <person name="Brent M.R."/>
            <person name="Brooks A.N."/>
            <person name="Brown R.H."/>
            <person name="Butlin R.K."/>
            <person name="Caggese C."/>
            <person name="Calvi B.R."/>
            <person name="Bernardo de Carvalho A."/>
            <person name="Caspi A."/>
            <person name="Castrezana S."/>
            <person name="Celniker S.E."/>
            <person name="Chang J.L."/>
            <person name="Chapple C."/>
            <person name="Chatterji S."/>
            <person name="Chinwalla A."/>
            <person name="Civetta A."/>
            <person name="Clifton S.W."/>
            <person name="Comeron J.M."/>
            <person name="Costello J.C."/>
            <person name="Coyne J.A."/>
            <person name="Daub J."/>
            <person name="David R.G."/>
            <person name="Delcher A.L."/>
            <person name="Delehaunty K."/>
            <person name="Do C.B."/>
            <person name="Ebling H."/>
            <person name="Edwards K."/>
            <person name="Eickbush T."/>
            <person name="Evans J.D."/>
            <person name="Filipski A."/>
            <person name="Findeiss S."/>
            <person name="Freyhult E."/>
            <person name="Fulton L."/>
            <person name="Fulton R."/>
            <person name="Garcia A.C."/>
            <person name="Gardiner A."/>
            <person name="Garfield D.A."/>
            <person name="Garvin B.E."/>
            <person name="Gibson G."/>
            <person name="Gilbert D."/>
            <person name="Gnerre S."/>
            <person name="Godfrey J."/>
            <person name="Good R."/>
            <person name="Gotea V."/>
            <person name="Gravely B."/>
            <person name="Greenberg A.J."/>
            <person name="Griffiths-Jones S."/>
            <person name="Gross S."/>
            <person name="Guigo R."/>
            <person name="Gustafson E.A."/>
            <person name="Haerty W."/>
            <person name="Hahn M.W."/>
            <person name="Halligan D.L."/>
            <person name="Halpern A.L."/>
            <person name="Halter G.M."/>
            <person name="Han M.V."/>
            <person name="Heger A."/>
            <person name="Hillier L."/>
            <person name="Hinrichs A.S."/>
            <person name="Holmes I."/>
            <person name="Hoskins R.A."/>
            <person name="Hubisz M.J."/>
            <person name="Hultmark D."/>
            <person name="Huntley M.A."/>
            <person name="Jaffe D.B."/>
            <person name="Jagadeeshan S."/>
            <person name="Jeck W.R."/>
            <person name="Johnson J."/>
            <person name="Jones C.D."/>
            <person name="Jordan W.C."/>
            <person name="Karpen G.H."/>
            <person name="Kataoka E."/>
            <person name="Keightley P.D."/>
            <person name="Kheradpour P."/>
            <person name="Kirkness E.F."/>
            <person name="Koerich L.B."/>
            <person name="Kristiansen K."/>
            <person name="Kudrna D."/>
            <person name="Kulathinal R.J."/>
            <person name="Kumar S."/>
            <person name="Kwok R."/>
            <person name="Lander E."/>
            <person name="Langley C.H."/>
            <person name="Lapoint R."/>
            <person name="Lazzaro B.P."/>
            <person name="Lee S.J."/>
            <person name="Levesque L."/>
            <person name="Li R."/>
            <person name="Lin C.F."/>
            <person name="Lin M.F."/>
            <person name="Lindblad-Toh K."/>
            <person name="Llopart A."/>
            <person name="Long M."/>
            <person name="Low L."/>
            <person name="Lozovsky E."/>
            <person name="Lu J."/>
            <person name="Luo M."/>
            <person name="Machado C.A."/>
            <person name="Makalowski W."/>
            <person name="Marzo M."/>
            <person name="Matsuda M."/>
            <person name="Matzkin L."/>
            <person name="McAllister B."/>
            <person name="McBride C.S."/>
            <person name="McKernan B."/>
            <person name="McKernan K."/>
            <person name="Mendez-Lago M."/>
            <person name="Minx P."/>
            <person name="Mollenhauer M.U."/>
            <person name="Montooth K."/>
            <person name="Mount S.M."/>
            <person name="Mu X."/>
            <person name="Myers E."/>
            <person name="Negre B."/>
            <person name="Newfeld S."/>
            <person name="Nielsen R."/>
            <person name="Noor M.A."/>
            <person name="O'Grady P."/>
            <person name="Pachter L."/>
            <person name="Papaceit M."/>
            <person name="Parisi M.J."/>
            <person name="Parisi M."/>
            <person name="Parts L."/>
            <person name="Pedersen J.S."/>
            <person name="Pesole G."/>
            <person name="Phillippy A.M."/>
            <person name="Ponting C.P."/>
            <person name="Pop M."/>
            <person name="Porcelli D."/>
            <person name="Powell J.R."/>
            <person name="Prohaska S."/>
            <person name="Pruitt K."/>
            <person name="Puig M."/>
            <person name="Quesneville H."/>
            <person name="Ram K.R."/>
            <person name="Rand D."/>
            <person name="Rasmussen M.D."/>
            <person name="Reed L.K."/>
            <person name="Reenan R."/>
            <person name="Reily A."/>
            <person name="Remington K.A."/>
            <person name="Rieger T.T."/>
            <person name="Ritchie M.G."/>
            <person name="Robin C."/>
            <person name="Rogers Y.H."/>
            <person name="Rohde C."/>
            <person name="Rozas J."/>
            <person name="Rubenfield M.J."/>
            <person name="Ruiz A."/>
            <person name="Russo S."/>
            <person name="Salzberg S.L."/>
            <person name="Sanchez-Gracia A."/>
            <person name="Saranga D.J."/>
            <person name="Sato H."/>
            <person name="Schaeffer S.W."/>
            <person name="Schatz M.C."/>
            <person name="Schlenke T."/>
            <person name="Schwartz R."/>
            <person name="Segarra C."/>
            <person name="Singh R.S."/>
            <person name="Sirot L."/>
            <person name="Sirota M."/>
            <person name="Sisneros N.B."/>
            <person name="Smith C.D."/>
            <person name="Smith T.F."/>
            <person name="Spieth J."/>
            <person name="Stage D.E."/>
            <person name="Stark A."/>
            <person name="Stephan W."/>
            <person name="Strausberg R.L."/>
            <person name="Strempel S."/>
            <person name="Sturgill D."/>
            <person name="Sutton G."/>
            <person name="Sutton G.G."/>
            <person name="Tao W."/>
            <person name="Teichmann S."/>
            <person name="Tobari Y.N."/>
            <person name="Tomimura Y."/>
            <person name="Tsolas J.M."/>
            <person name="Valente V.L."/>
            <person name="Venter E."/>
            <person name="Venter J.C."/>
            <person name="Vicario S."/>
            <person name="Vieira F.G."/>
            <person name="Vilella A.J."/>
            <person name="Villasante A."/>
            <person name="Walenz B."/>
            <person name="Wang J."/>
            <person name="Wasserman M."/>
            <person name="Watts T."/>
            <person name="Wilson D."/>
            <person name="Wilson R.K."/>
            <person name="Wing R.A."/>
            <person name="Wolfner M.F."/>
            <person name="Wong A."/>
            <person name="Wong G.K."/>
            <person name="Wu C.I."/>
            <person name="Wu G."/>
            <person name="Yamamoto D."/>
            <person name="Yang H.P."/>
            <person name="Yang S.P."/>
            <person name="Yorke J.A."/>
            <person name="Yoshida K."/>
            <person name="Zdobnov E."/>
            <person name="Zhang P."/>
            <person name="Zhang Y."/>
            <person name="Zimin A.V."/>
            <person name="Baldwin J."/>
            <person name="Abdouelleil A."/>
            <person name="Abdulkadir J."/>
            <person name="Abebe A."/>
            <person name="Abera B."/>
            <person name="Abreu J."/>
            <person name="Acer S.C."/>
            <person name="Aftuck L."/>
            <person name="Alexander A."/>
            <person name="An P."/>
            <person name="Anderson E."/>
            <person name="Anderson S."/>
            <person name="Arachi H."/>
            <person name="Azer M."/>
            <person name="Bachantsang P."/>
            <person name="Barry A."/>
            <person name="Bayul T."/>
            <person name="Berlin A."/>
            <person name="Bessette D."/>
            <person name="Bloom T."/>
            <person name="Blye J."/>
            <person name="Boguslavskiy L."/>
            <person name="Bonnet C."/>
            <person name="Boukhgalter B."/>
            <person name="Bourzgui I."/>
            <person name="Brown A."/>
            <person name="Cahill P."/>
            <person name="Channer S."/>
            <person name="Cheshatsang Y."/>
            <person name="Chuda L."/>
            <person name="Citroen M."/>
            <person name="Collymore A."/>
            <person name="Cooke P."/>
            <person name="Costello M."/>
            <person name="D'Aco K."/>
            <person name="Daza R."/>
            <person name="De Haan G."/>
            <person name="DeGray S."/>
            <person name="DeMaso C."/>
            <person name="Dhargay N."/>
            <person name="Dooley K."/>
            <person name="Dooley E."/>
            <person name="Doricent M."/>
            <person name="Dorje P."/>
            <person name="Dorjee K."/>
            <person name="Dupes A."/>
            <person name="Elong R."/>
            <person name="Falk J."/>
            <person name="Farina A."/>
            <person name="Faro S."/>
            <person name="Ferguson D."/>
            <person name="Fisher S."/>
            <person name="Foley C.D."/>
            <person name="Franke A."/>
            <person name="Friedrich D."/>
            <person name="Gadbois L."/>
            <person name="Gearin G."/>
            <person name="Gearin C.R."/>
            <person name="Giannoukos G."/>
            <person name="Goode T."/>
            <person name="Graham J."/>
            <person name="Grandbois E."/>
            <person name="Grewal S."/>
            <person name="Gyaltsen K."/>
            <person name="Hafez N."/>
            <person name="Hagos B."/>
            <person name="Hall J."/>
            <person name="Henson C."/>
            <person name="Hollinger A."/>
            <person name="Honan T."/>
            <person name="Huard M.D."/>
            <person name="Hughes L."/>
            <person name="Hurhula B."/>
            <person name="Husby M.E."/>
            <person name="Kamat A."/>
            <person name="Kanga B."/>
            <person name="Kashin S."/>
            <person name="Khazanovich D."/>
            <person name="Kisner P."/>
            <person name="Lance K."/>
            <person name="Lara M."/>
            <person name="Lee W."/>
            <person name="Lennon N."/>
            <person name="Letendre F."/>
            <person name="LeVine R."/>
            <person name="Lipovsky A."/>
            <person name="Liu X."/>
            <person name="Liu J."/>
            <person name="Liu S."/>
            <person name="Lokyitsang T."/>
            <person name="Lokyitsang Y."/>
            <person name="Lubonja R."/>
            <person name="Lui A."/>
            <person name="MacDonald P."/>
            <person name="Magnisalis V."/>
            <person name="Maru K."/>
            <person name="Matthews C."/>
            <person name="McCusker W."/>
            <person name="McDonough S."/>
            <person name="Mehta T."/>
            <person name="Meldrim J."/>
            <person name="Meneus L."/>
            <person name="Mihai O."/>
            <person name="Mihalev A."/>
            <person name="Mihova T."/>
            <person name="Mittelman R."/>
            <person name="Mlenga V."/>
            <person name="Montmayeur A."/>
            <person name="Mulrain L."/>
            <person name="Navidi A."/>
            <person name="Naylor J."/>
            <person name="Negash T."/>
            <person name="Nguyen T."/>
            <person name="Nguyen N."/>
            <person name="Nicol R."/>
            <person name="Norbu C."/>
            <person name="Norbu N."/>
            <person name="Novod N."/>
            <person name="O'Neill B."/>
            <person name="Osman S."/>
            <person name="Markiewicz E."/>
            <person name="Oyono O.L."/>
            <person name="Patti C."/>
            <person name="Phunkhang P."/>
            <person name="Pierre F."/>
            <person name="Priest M."/>
            <person name="Raghuraman S."/>
            <person name="Rege F."/>
            <person name="Reyes R."/>
            <person name="Rise C."/>
            <person name="Rogov P."/>
            <person name="Ross K."/>
            <person name="Ryan E."/>
            <person name="Settipalli S."/>
            <person name="Shea T."/>
            <person name="Sherpa N."/>
            <person name="Shi L."/>
            <person name="Shih D."/>
            <person name="Sparrow T."/>
            <person name="Spaulding J."/>
            <person name="Stalker J."/>
            <person name="Stange-Thomann N."/>
            <person name="Stavropoulos S."/>
            <person name="Stone C."/>
            <person name="Strader C."/>
            <person name="Tesfaye S."/>
            <person name="Thomson T."/>
            <person name="Thoulutsang Y."/>
            <person name="Thoulutsang D."/>
            <person name="Topham K."/>
            <person name="Topping I."/>
            <person name="Tsamla T."/>
            <person name="Vassiliev H."/>
            <person name="Vo A."/>
            <person name="Wangchuk T."/>
            <person name="Wangdi T."/>
            <person name="Weiand M."/>
            <person name="Wilkinson J."/>
            <person name="Wilson A."/>
            <person name="Yadav S."/>
            <person name="Young G."/>
            <person name="Yu Q."/>
            <person name="Zembek L."/>
            <person name="Zhong D."/>
            <person name="Zimmer A."/>
            <person name="Zwirko Z."/>
            <person name="Jaffe D.B."/>
            <person name="Alvarez P."/>
            <person name="Brockman W."/>
            <person name="Butler J."/>
            <person name="Chin C."/>
            <person name="Gnerre S."/>
            <person name="Grabherr M."/>
            <person name="Kleber M."/>
            <person name="Mauceli E."/>
            <person name="MacCallum I."/>
        </authorList>
    </citation>
    <scope>NUCLEOTIDE SEQUENCE [LARGE SCALE GENOMIC DNA]</scope>
    <source>
        <strain evidence="5">Tucson 15010-1051.87</strain>
    </source>
</reference>
<feature type="region of interest" description="Disordered" evidence="1">
    <location>
        <begin position="74"/>
        <end position="101"/>
    </location>
</feature>
<evidence type="ECO:0000256" key="2">
    <source>
        <dbReference type="SAM" id="Phobius"/>
    </source>
</evidence>
<dbReference type="Gene3D" id="2.10.25.10">
    <property type="entry name" value="Laminin"/>
    <property type="match status" value="2"/>
</dbReference>
<feature type="transmembrane region" description="Helical" evidence="2">
    <location>
        <begin position="117"/>
        <end position="137"/>
    </location>
</feature>
<dbReference type="PANTHER" id="PTHR24047">
    <property type="entry name" value="FI01909P-RELATED"/>
    <property type="match status" value="1"/>
</dbReference>
<dbReference type="EMBL" id="CH940649">
    <property type="protein sequence ID" value="EDW64331.1"/>
    <property type="molecule type" value="Genomic_DNA"/>
</dbReference>
<gene>
    <name evidence="4" type="primary">Dvir\GJ23099</name>
    <name evidence="4" type="ORF">Dvir_GJ23099</name>
</gene>
<name>B4LV71_DROVI</name>
<keyword evidence="2" id="KW-0472">Membrane</keyword>
<evidence type="ECO:0000313" key="5">
    <source>
        <dbReference type="Proteomes" id="UP000008792"/>
    </source>
</evidence>
<dbReference type="OMA" id="GRCAPIC"/>
<evidence type="ECO:0000256" key="1">
    <source>
        <dbReference type="SAM" id="MobiDB-lite"/>
    </source>
</evidence>
<dbReference type="AlphaFoldDB" id="B4LV71"/>
<dbReference type="PhylomeDB" id="B4LV71"/>
<dbReference type="Proteomes" id="UP000008792">
    <property type="component" value="Unassembled WGS sequence"/>
</dbReference>
<sequence>MPSKGCVPRCSNKCLNGQCIAPETCSCDAGYQLDKSSGRCAPICSTGCPNGFCESPGKCSCSRGYSLASDQTCVPDSSSSTRTTQPPVTTESDSFSFTGTTQPQETTMTDYGFIKNWQITHLMAIVMLLALIVLGCLMKLRHRRITSEDFKGEKEVFAADNKLLTIDFTSTKN</sequence>
<dbReference type="SUPFAM" id="SSF57184">
    <property type="entry name" value="Growth factor receptor domain"/>
    <property type="match status" value="1"/>
</dbReference>
<dbReference type="InterPro" id="IPR053255">
    <property type="entry name" value="EGF-like_domain"/>
</dbReference>
<evidence type="ECO:0000313" key="4">
    <source>
        <dbReference type="EMBL" id="EDW64331.1"/>
    </source>
</evidence>
<dbReference type="InParanoid" id="B4LV71"/>
<dbReference type="SMART" id="SM00181">
    <property type="entry name" value="EGF"/>
    <property type="match status" value="2"/>
</dbReference>
<keyword evidence="5" id="KW-1185">Reference proteome</keyword>
<evidence type="ECO:0000259" key="3">
    <source>
        <dbReference type="SMART" id="SM00181"/>
    </source>
</evidence>
<proteinExistence type="predicted"/>
<feature type="compositionally biased region" description="Polar residues" evidence="1">
    <location>
        <begin position="74"/>
        <end position="97"/>
    </location>
</feature>
<organism evidence="4 5">
    <name type="scientific">Drosophila virilis</name>
    <name type="common">Fruit fly</name>
    <dbReference type="NCBI Taxonomy" id="7244"/>
    <lineage>
        <taxon>Eukaryota</taxon>
        <taxon>Metazoa</taxon>
        <taxon>Ecdysozoa</taxon>
        <taxon>Arthropoda</taxon>
        <taxon>Hexapoda</taxon>
        <taxon>Insecta</taxon>
        <taxon>Pterygota</taxon>
        <taxon>Neoptera</taxon>
        <taxon>Endopterygota</taxon>
        <taxon>Diptera</taxon>
        <taxon>Brachycera</taxon>
        <taxon>Muscomorpha</taxon>
        <taxon>Ephydroidea</taxon>
        <taxon>Drosophilidae</taxon>
        <taxon>Drosophila</taxon>
    </lineage>
</organism>
<feature type="domain" description="EGF-like" evidence="3">
    <location>
        <begin position="43"/>
        <end position="74"/>
    </location>
</feature>
<dbReference type="eggNOG" id="KOG1218">
    <property type="taxonomic scope" value="Eukaryota"/>
</dbReference>
<accession>B4LV71</accession>
<dbReference type="KEGG" id="dvi:6628550"/>
<keyword evidence="2" id="KW-1133">Transmembrane helix</keyword>
<dbReference type="InterPro" id="IPR009030">
    <property type="entry name" value="Growth_fac_rcpt_cys_sf"/>
</dbReference>
<dbReference type="OrthoDB" id="409374at2759"/>